<reference evidence="2" key="1">
    <citation type="submission" date="2019-04" db="EMBL/GenBank/DDBJ databases">
        <title>Sequencing of skin fungus with MAO and IRED activity.</title>
        <authorList>
            <person name="Marsaioli A.J."/>
            <person name="Bonatto J.M.C."/>
            <person name="Reis Junior O."/>
        </authorList>
    </citation>
    <scope>NUCLEOTIDE SEQUENCE</scope>
    <source>
        <strain evidence="2">30M1</strain>
    </source>
</reference>
<dbReference type="GO" id="GO:0016747">
    <property type="term" value="F:acyltransferase activity, transferring groups other than amino-acyl groups"/>
    <property type="evidence" value="ECO:0007669"/>
    <property type="project" value="InterPro"/>
</dbReference>
<dbReference type="SUPFAM" id="SSF55729">
    <property type="entry name" value="Acyl-CoA N-acyltransferases (Nat)"/>
    <property type="match status" value="1"/>
</dbReference>
<proteinExistence type="predicted"/>
<dbReference type="EMBL" id="SWKU01000004">
    <property type="protein sequence ID" value="KAF3007521.1"/>
    <property type="molecule type" value="Genomic_DNA"/>
</dbReference>
<dbReference type="OrthoDB" id="4072826at2759"/>
<evidence type="ECO:0000259" key="1">
    <source>
        <dbReference type="PROSITE" id="PS51186"/>
    </source>
</evidence>
<dbReference type="Pfam" id="PF13302">
    <property type="entry name" value="Acetyltransf_3"/>
    <property type="match status" value="1"/>
</dbReference>
<dbReference type="InterPro" id="IPR051531">
    <property type="entry name" value="N-acetyltransferase"/>
</dbReference>
<dbReference type="PROSITE" id="PS51186">
    <property type="entry name" value="GNAT"/>
    <property type="match status" value="1"/>
</dbReference>
<keyword evidence="3" id="KW-1185">Reference proteome</keyword>
<evidence type="ECO:0000313" key="2">
    <source>
        <dbReference type="EMBL" id="KAF3007521.1"/>
    </source>
</evidence>
<protein>
    <recommendedName>
        <fullName evidence="1">N-acetyltransferase domain-containing protein</fullName>
    </recommendedName>
</protein>
<sequence length="212" mass="24492">MVIVDPNIFAKTERLLLRPLKLDDAEDVLLMRKDAEVMKHTPILPNDDLEKTKEWIQGCHDRENCWNFAIELLQYGKADSVFDHNTTHDNETSNAPIEPSHERSAPRVIGLIGAVRAPEVGYMFNADYWGRGYATEALRAFMPLFFEHYAGGEHERFEYAEALTDPELKSSQNVLKKAGFEFCEFREQDFENPVLGWRDTLVFRMNRPGIKV</sequence>
<dbReference type="PANTHER" id="PTHR43792:SF1">
    <property type="entry name" value="N-ACETYLTRANSFERASE DOMAIN-CONTAINING PROTEIN"/>
    <property type="match status" value="1"/>
</dbReference>
<feature type="domain" description="N-acetyltransferase" evidence="1">
    <location>
        <begin position="38"/>
        <end position="208"/>
    </location>
</feature>
<dbReference type="Proteomes" id="UP000801428">
    <property type="component" value="Unassembled WGS sequence"/>
</dbReference>
<dbReference type="InterPro" id="IPR016181">
    <property type="entry name" value="Acyl_CoA_acyltransferase"/>
</dbReference>
<dbReference type="InterPro" id="IPR000182">
    <property type="entry name" value="GNAT_dom"/>
</dbReference>
<accession>A0A9P4TKT8</accession>
<dbReference type="PANTHER" id="PTHR43792">
    <property type="entry name" value="GNAT FAMILY, PUTATIVE (AFU_ORTHOLOGUE AFUA_3G00765)-RELATED-RELATED"/>
    <property type="match status" value="1"/>
</dbReference>
<name>A0A9P4TKT8_CURKU</name>
<gene>
    <name evidence="2" type="ORF">E8E13_006001</name>
</gene>
<organism evidence="2 3">
    <name type="scientific">Curvularia kusanoi</name>
    <name type="common">Cochliobolus kusanoi</name>
    <dbReference type="NCBI Taxonomy" id="90978"/>
    <lineage>
        <taxon>Eukaryota</taxon>
        <taxon>Fungi</taxon>
        <taxon>Dikarya</taxon>
        <taxon>Ascomycota</taxon>
        <taxon>Pezizomycotina</taxon>
        <taxon>Dothideomycetes</taxon>
        <taxon>Pleosporomycetidae</taxon>
        <taxon>Pleosporales</taxon>
        <taxon>Pleosporineae</taxon>
        <taxon>Pleosporaceae</taxon>
        <taxon>Curvularia</taxon>
    </lineage>
</organism>
<comment type="caution">
    <text evidence="2">The sequence shown here is derived from an EMBL/GenBank/DDBJ whole genome shotgun (WGS) entry which is preliminary data.</text>
</comment>
<dbReference type="Gene3D" id="3.40.630.30">
    <property type="match status" value="1"/>
</dbReference>
<evidence type="ECO:0000313" key="3">
    <source>
        <dbReference type="Proteomes" id="UP000801428"/>
    </source>
</evidence>
<dbReference type="AlphaFoldDB" id="A0A9P4TKT8"/>